<dbReference type="Gene3D" id="3.30.70.3490">
    <property type="match status" value="1"/>
</dbReference>
<dbReference type="PANTHER" id="PTHR10972:SF184">
    <property type="entry name" value="OXYSTEROL-BINDING PROTEIN HOMOLOG 4-RELATED"/>
    <property type="match status" value="1"/>
</dbReference>
<feature type="region of interest" description="Disordered" evidence="3">
    <location>
        <begin position="327"/>
        <end position="354"/>
    </location>
</feature>
<comment type="caution">
    <text evidence="4">The sequence shown here is derived from an EMBL/GenBank/DDBJ whole genome shotgun (WGS) entry which is preliminary data.</text>
</comment>
<dbReference type="SUPFAM" id="SSF144000">
    <property type="entry name" value="Oxysterol-binding protein-like"/>
    <property type="match status" value="1"/>
</dbReference>
<comment type="similarity">
    <text evidence="1 2">Belongs to the OSBP family.</text>
</comment>
<dbReference type="InterPro" id="IPR037239">
    <property type="entry name" value="OSBP_sf"/>
</dbReference>
<dbReference type="HOGENOM" id="CLU_012334_0_0_1"/>
<evidence type="ECO:0000256" key="1">
    <source>
        <dbReference type="ARBA" id="ARBA00008842"/>
    </source>
</evidence>
<dbReference type="KEGG" id="tasa:A1Q1_02291"/>
<dbReference type="InterPro" id="IPR018494">
    <property type="entry name" value="Oxysterol-bd_CS"/>
</dbReference>
<evidence type="ECO:0000313" key="5">
    <source>
        <dbReference type="Proteomes" id="UP000002748"/>
    </source>
</evidence>
<dbReference type="PANTHER" id="PTHR10972">
    <property type="entry name" value="OXYSTEROL-BINDING PROTEIN-RELATED"/>
    <property type="match status" value="1"/>
</dbReference>
<dbReference type="PROSITE" id="PS01013">
    <property type="entry name" value="OSBP"/>
    <property type="match status" value="1"/>
</dbReference>
<evidence type="ECO:0000256" key="2">
    <source>
        <dbReference type="RuleBase" id="RU003844"/>
    </source>
</evidence>
<feature type="compositionally biased region" description="Basic and acidic residues" evidence="3">
    <location>
        <begin position="327"/>
        <end position="350"/>
    </location>
</feature>
<dbReference type="GeneID" id="25985805"/>
<dbReference type="OrthoDB" id="14833at2759"/>
<dbReference type="Gene3D" id="1.10.287.2720">
    <property type="match status" value="1"/>
</dbReference>
<evidence type="ECO:0000256" key="3">
    <source>
        <dbReference type="SAM" id="MobiDB-lite"/>
    </source>
</evidence>
<organism evidence="4 5">
    <name type="scientific">Trichosporon asahii var. asahii (strain ATCC 90039 / CBS 2479 / JCM 2466 / KCTC 7840 / NBRC 103889/ NCYC 2677 / UAMH 7654)</name>
    <name type="common">Yeast</name>
    <dbReference type="NCBI Taxonomy" id="1186058"/>
    <lineage>
        <taxon>Eukaryota</taxon>
        <taxon>Fungi</taxon>
        <taxon>Dikarya</taxon>
        <taxon>Basidiomycota</taxon>
        <taxon>Agaricomycotina</taxon>
        <taxon>Tremellomycetes</taxon>
        <taxon>Trichosporonales</taxon>
        <taxon>Trichosporonaceae</taxon>
        <taxon>Trichosporon</taxon>
    </lineage>
</organism>
<dbReference type="EMBL" id="ALBS01000193">
    <property type="protein sequence ID" value="EJT48746.1"/>
    <property type="molecule type" value="Genomic_DNA"/>
</dbReference>
<dbReference type="Gene3D" id="2.40.160.120">
    <property type="match status" value="1"/>
</dbReference>
<feature type="compositionally biased region" description="Basic residues" evidence="3">
    <location>
        <begin position="1"/>
        <end position="20"/>
    </location>
</feature>
<dbReference type="VEuPathDB" id="FungiDB:A1Q1_02291"/>
<dbReference type="GO" id="GO:0016020">
    <property type="term" value="C:membrane"/>
    <property type="evidence" value="ECO:0007669"/>
    <property type="project" value="TreeGrafter"/>
</dbReference>
<dbReference type="RefSeq" id="XP_014180711.1">
    <property type="nucleotide sequence ID" value="XM_014325236.1"/>
</dbReference>
<reference evidence="4 5" key="1">
    <citation type="journal article" date="2012" name="Eukaryot. Cell">
        <title>Draft genome sequence of CBS 2479, the standard type strain of Trichosporon asahii.</title>
        <authorList>
            <person name="Yang R.Y."/>
            <person name="Li H.T."/>
            <person name="Zhu H."/>
            <person name="Zhou G.P."/>
            <person name="Wang M."/>
            <person name="Wang L."/>
        </authorList>
    </citation>
    <scope>NUCLEOTIDE SEQUENCE [LARGE SCALE GENOMIC DNA]</scope>
    <source>
        <strain evidence="5">ATCC 90039 / CBS 2479 / JCM 2466 / KCTC 7840 / NCYC 2677 / UAMH 7654</strain>
    </source>
</reference>
<dbReference type="GO" id="GO:0008142">
    <property type="term" value="F:oxysterol binding"/>
    <property type="evidence" value="ECO:0007669"/>
    <property type="project" value="TreeGrafter"/>
</dbReference>
<protein>
    <submittedName>
        <fullName evidence="4">Oxysterol binding protein</fullName>
    </submittedName>
</protein>
<name>J5T210_TRIAS</name>
<evidence type="ECO:0000313" key="4">
    <source>
        <dbReference type="EMBL" id="EJT48746.1"/>
    </source>
</evidence>
<dbReference type="Pfam" id="PF01237">
    <property type="entry name" value="Oxysterol_BP"/>
    <property type="match status" value="1"/>
</dbReference>
<dbReference type="AlphaFoldDB" id="J5T210"/>
<sequence length="393" mass="43745">MGLLKQKHNRQQHDHAHHHDHPNAVARKPSVDANGSSGADVPPEQKAGWTSFIKQLAHMTGDLSSMTAPPFILSPTSLTEFPAYWCEHPELFAAISEGKDAEDRAERVLKWFIATLKGQYTMGSEKKPLNPVLGELFYGSWPDVNMRGETELVVEQVSHHPPITAYWIQNKEAGVTLQGHSGQKTSFSGTAIHVKPKNGDAEESYLITLPKLRIDGIIWGSPYIELTETSAIQGSTGYASHIEYKGKGYFSGKAHSFKAELSKNGKKIQTYEGQWTGVSNVGSAKGPVFYDASAPKQEVTVKPIDQQGEWESRRLWQQVANGIRTGDYETAGREKTRIENEQRQRRKDEQAAGTPWQLVRFEHVDSDPEFQKLAAMMSDKAVPATEDAYVFKG</sequence>
<dbReference type="InterPro" id="IPR000648">
    <property type="entry name" value="Oxysterol-bd"/>
</dbReference>
<dbReference type="Gene3D" id="6.10.250.1430">
    <property type="match status" value="1"/>
</dbReference>
<accession>J5T210</accession>
<dbReference type="GO" id="GO:0005829">
    <property type="term" value="C:cytosol"/>
    <property type="evidence" value="ECO:0007669"/>
    <property type="project" value="TreeGrafter"/>
</dbReference>
<proteinExistence type="inferred from homology"/>
<gene>
    <name evidence="4" type="ORF">A1Q1_02291</name>
</gene>
<dbReference type="Proteomes" id="UP000002748">
    <property type="component" value="Unassembled WGS sequence"/>
</dbReference>
<feature type="region of interest" description="Disordered" evidence="3">
    <location>
        <begin position="1"/>
        <end position="45"/>
    </location>
</feature>